<reference evidence="2" key="1">
    <citation type="submission" date="2022-03" db="EMBL/GenBank/DDBJ databases">
        <authorList>
            <person name="Martin H S."/>
        </authorList>
    </citation>
    <scope>NUCLEOTIDE SEQUENCE</scope>
</reference>
<organism evidence="2 3">
    <name type="scientific">Iphiclides podalirius</name>
    <name type="common">scarce swallowtail</name>
    <dbReference type="NCBI Taxonomy" id="110791"/>
    <lineage>
        <taxon>Eukaryota</taxon>
        <taxon>Metazoa</taxon>
        <taxon>Ecdysozoa</taxon>
        <taxon>Arthropoda</taxon>
        <taxon>Hexapoda</taxon>
        <taxon>Insecta</taxon>
        <taxon>Pterygota</taxon>
        <taxon>Neoptera</taxon>
        <taxon>Endopterygota</taxon>
        <taxon>Lepidoptera</taxon>
        <taxon>Glossata</taxon>
        <taxon>Ditrysia</taxon>
        <taxon>Papilionoidea</taxon>
        <taxon>Papilionidae</taxon>
        <taxon>Papilioninae</taxon>
        <taxon>Iphiclides</taxon>
    </lineage>
</organism>
<sequence>MSLTFFSRSRTLELEHNWSLKSGTVQRRCIRSNYSSVQGASDEARTVRERFAICLRARRAKESEFRRTLQNAKSASTHFSGRVWQCRWKSETLTPPPDPRGRVPRLASTKSAVLYITKCEWAGKKFMWKRQLDQWRKRREAAREGGAGDLRALMQCRRVIDHARCEQTVAAKPPPPPPPLPPTASRFPVGSLSPTPPPSPAQVAFAVRLYRYGIAAML</sequence>
<proteinExistence type="predicted"/>
<keyword evidence="3" id="KW-1185">Reference proteome</keyword>
<protein>
    <submittedName>
        <fullName evidence="2">Uncharacterized protein</fullName>
    </submittedName>
</protein>
<dbReference type="Proteomes" id="UP000837857">
    <property type="component" value="Chromosome 5"/>
</dbReference>
<feature type="non-terminal residue" evidence="2">
    <location>
        <position position="1"/>
    </location>
</feature>
<evidence type="ECO:0000256" key="1">
    <source>
        <dbReference type="SAM" id="MobiDB-lite"/>
    </source>
</evidence>
<name>A0ABN8IUX4_9NEOP</name>
<dbReference type="EMBL" id="OW152817">
    <property type="protein sequence ID" value="CAH2068110.1"/>
    <property type="molecule type" value="Genomic_DNA"/>
</dbReference>
<feature type="region of interest" description="Disordered" evidence="1">
    <location>
        <begin position="169"/>
        <end position="198"/>
    </location>
</feature>
<accession>A0ABN8IUX4</accession>
<evidence type="ECO:0000313" key="2">
    <source>
        <dbReference type="EMBL" id="CAH2068110.1"/>
    </source>
</evidence>
<evidence type="ECO:0000313" key="3">
    <source>
        <dbReference type="Proteomes" id="UP000837857"/>
    </source>
</evidence>
<gene>
    <name evidence="2" type="ORF">IPOD504_LOCUS14041</name>
</gene>
<feature type="compositionally biased region" description="Pro residues" evidence="1">
    <location>
        <begin position="172"/>
        <end position="182"/>
    </location>
</feature>